<name>S3CUU7_OPHP1</name>
<feature type="region of interest" description="Disordered" evidence="5">
    <location>
        <begin position="644"/>
        <end position="666"/>
    </location>
</feature>
<dbReference type="GO" id="GO:0000981">
    <property type="term" value="F:DNA-binding transcription factor activity, RNA polymerase II-specific"/>
    <property type="evidence" value="ECO:0007669"/>
    <property type="project" value="InterPro"/>
</dbReference>
<dbReference type="EMBL" id="KE148160">
    <property type="protein sequence ID" value="EPE04510.1"/>
    <property type="molecule type" value="Genomic_DNA"/>
</dbReference>
<feature type="compositionally biased region" description="Low complexity" evidence="5">
    <location>
        <begin position="215"/>
        <end position="247"/>
    </location>
</feature>
<dbReference type="eggNOG" id="ENOG502SJ8Q">
    <property type="taxonomic scope" value="Eukaryota"/>
</dbReference>
<dbReference type="HOGENOM" id="CLU_004804_0_2_1"/>
<dbReference type="PANTHER" id="PTHR47840">
    <property type="entry name" value="ZN(II)2CYS6 TRANSCRIPTION FACTOR (EUROFUNG)-RELATED"/>
    <property type="match status" value="1"/>
</dbReference>
<evidence type="ECO:0000256" key="3">
    <source>
        <dbReference type="ARBA" id="ARBA00023163"/>
    </source>
</evidence>
<feature type="region of interest" description="Disordered" evidence="5">
    <location>
        <begin position="793"/>
        <end position="837"/>
    </location>
</feature>
<evidence type="ECO:0000256" key="1">
    <source>
        <dbReference type="ARBA" id="ARBA00022723"/>
    </source>
</evidence>
<gene>
    <name evidence="7" type="ORF">F503_03572</name>
</gene>
<dbReference type="STRING" id="1262450.S3CUU7"/>
<organism evidence="7 8">
    <name type="scientific">Ophiostoma piceae (strain UAMH 11346)</name>
    <name type="common">Sap stain fungus</name>
    <dbReference type="NCBI Taxonomy" id="1262450"/>
    <lineage>
        <taxon>Eukaryota</taxon>
        <taxon>Fungi</taxon>
        <taxon>Dikarya</taxon>
        <taxon>Ascomycota</taxon>
        <taxon>Pezizomycotina</taxon>
        <taxon>Sordariomycetes</taxon>
        <taxon>Sordariomycetidae</taxon>
        <taxon>Ophiostomatales</taxon>
        <taxon>Ophiostomataceae</taxon>
        <taxon>Ophiostoma</taxon>
    </lineage>
</organism>
<keyword evidence="3" id="KW-0804">Transcription</keyword>
<dbReference type="GO" id="GO:0006351">
    <property type="term" value="P:DNA-templated transcription"/>
    <property type="evidence" value="ECO:0007669"/>
    <property type="project" value="InterPro"/>
</dbReference>
<dbReference type="InterPro" id="IPR036864">
    <property type="entry name" value="Zn2-C6_fun-type_DNA-bd_sf"/>
</dbReference>
<dbReference type="Proteomes" id="UP000016923">
    <property type="component" value="Unassembled WGS sequence"/>
</dbReference>
<evidence type="ECO:0000313" key="7">
    <source>
        <dbReference type="EMBL" id="EPE04510.1"/>
    </source>
</evidence>
<feature type="compositionally biased region" description="Polar residues" evidence="5">
    <location>
        <begin position="807"/>
        <end position="816"/>
    </location>
</feature>
<dbReference type="OrthoDB" id="5392779at2759"/>
<keyword evidence="8" id="KW-1185">Reference proteome</keyword>
<dbReference type="SMART" id="SM00906">
    <property type="entry name" value="Fungal_trans"/>
    <property type="match status" value="1"/>
</dbReference>
<dbReference type="SMART" id="SM00066">
    <property type="entry name" value="GAL4"/>
    <property type="match status" value="1"/>
</dbReference>
<dbReference type="AlphaFoldDB" id="S3CUU7"/>
<evidence type="ECO:0000259" key="6">
    <source>
        <dbReference type="PROSITE" id="PS50048"/>
    </source>
</evidence>
<feature type="region of interest" description="Disordered" evidence="5">
    <location>
        <begin position="968"/>
        <end position="998"/>
    </location>
</feature>
<dbReference type="InterPro" id="IPR007219">
    <property type="entry name" value="XnlR_reg_dom"/>
</dbReference>
<dbReference type="GO" id="GO:0003677">
    <property type="term" value="F:DNA binding"/>
    <property type="evidence" value="ECO:0007669"/>
    <property type="project" value="InterPro"/>
</dbReference>
<dbReference type="Gene3D" id="4.10.240.10">
    <property type="entry name" value="Zn(2)-C6 fungal-type DNA-binding domain"/>
    <property type="match status" value="1"/>
</dbReference>
<feature type="compositionally biased region" description="Polar residues" evidence="5">
    <location>
        <begin position="935"/>
        <end position="945"/>
    </location>
</feature>
<evidence type="ECO:0000256" key="2">
    <source>
        <dbReference type="ARBA" id="ARBA00023015"/>
    </source>
</evidence>
<dbReference type="PANTHER" id="PTHR47840:SF1">
    <property type="entry name" value="ZN(II)2CYS6 TRANSCRIPTION FACTOR (EUROFUNG)"/>
    <property type="match status" value="1"/>
</dbReference>
<dbReference type="CDD" id="cd00067">
    <property type="entry name" value="GAL4"/>
    <property type="match status" value="1"/>
</dbReference>
<evidence type="ECO:0000313" key="8">
    <source>
        <dbReference type="Proteomes" id="UP000016923"/>
    </source>
</evidence>
<keyword evidence="4" id="KW-0539">Nucleus</keyword>
<feature type="compositionally biased region" description="Low complexity" evidence="5">
    <location>
        <begin position="255"/>
        <end position="267"/>
    </location>
</feature>
<dbReference type="GO" id="GO:0008270">
    <property type="term" value="F:zinc ion binding"/>
    <property type="evidence" value="ECO:0007669"/>
    <property type="project" value="InterPro"/>
</dbReference>
<dbReference type="SUPFAM" id="SSF57701">
    <property type="entry name" value="Zn2/Cys6 DNA-binding domain"/>
    <property type="match status" value="1"/>
</dbReference>
<dbReference type="PROSITE" id="PS00463">
    <property type="entry name" value="ZN2_CY6_FUNGAL_1"/>
    <property type="match status" value="1"/>
</dbReference>
<reference evidence="7 8" key="1">
    <citation type="journal article" date="2013" name="BMC Genomics">
        <title>The genome and transcriptome of the pine saprophyte Ophiostoma piceae, and a comparison with the bark beetle-associated pine pathogen Grosmannia clavigera.</title>
        <authorList>
            <person name="Haridas S."/>
            <person name="Wang Y."/>
            <person name="Lim L."/>
            <person name="Massoumi Alamouti S."/>
            <person name="Jackman S."/>
            <person name="Docking R."/>
            <person name="Robertson G."/>
            <person name="Birol I."/>
            <person name="Bohlmann J."/>
            <person name="Breuil C."/>
        </authorList>
    </citation>
    <scope>NUCLEOTIDE SEQUENCE [LARGE SCALE GENOMIC DNA]</scope>
    <source>
        <strain evidence="7 8">UAMH 11346</strain>
    </source>
</reference>
<feature type="compositionally biased region" description="Gly residues" evidence="5">
    <location>
        <begin position="976"/>
        <end position="998"/>
    </location>
</feature>
<feature type="compositionally biased region" description="Basic and acidic residues" evidence="5">
    <location>
        <begin position="651"/>
        <end position="661"/>
    </location>
</feature>
<keyword evidence="2" id="KW-0805">Transcription regulation</keyword>
<evidence type="ECO:0000256" key="4">
    <source>
        <dbReference type="ARBA" id="ARBA00023242"/>
    </source>
</evidence>
<protein>
    <submittedName>
        <fullName evidence="7">C6 zinc finger domain containing protein</fullName>
    </submittedName>
</protein>
<feature type="compositionally biased region" description="Polar residues" evidence="5">
    <location>
        <begin position="110"/>
        <end position="135"/>
    </location>
</feature>
<feature type="domain" description="Zn(2)-C6 fungal-type" evidence="6">
    <location>
        <begin position="27"/>
        <end position="60"/>
    </location>
</feature>
<proteinExistence type="predicted"/>
<dbReference type="PROSITE" id="PS50048">
    <property type="entry name" value="ZN2_CY6_FUNGAL_2"/>
    <property type="match status" value="1"/>
</dbReference>
<feature type="region of interest" description="Disordered" evidence="5">
    <location>
        <begin position="920"/>
        <end position="954"/>
    </location>
</feature>
<dbReference type="Pfam" id="PF00172">
    <property type="entry name" value="Zn_clus"/>
    <property type="match status" value="1"/>
</dbReference>
<sequence length="1039" mass="110590">MSPPSTTMTPAQVSEARRRKVRKGTHSCWECRRRKIRCQYSSADDIICIGCRSRGSSCRSQEFPDESPSPQQVPEKKVAQRLDRLENMMEQLMAHVLTTPTGAAHDRGARSSQTGPASVTRAPNMSSSAATSDSGGPSPLGQCPVDAGYIDDEDVAMERVKRLYRDPAEVVAHVCPTAAGKQGYGELDVLDTSTADDTPVAALLGIQDSLSHGNSTPSTHRTTSSTTRAGASGNSASSLSPESADASVDSANSPARGDGTSTSATSAGSGGNEGGWSKASDASMPTAATSDKLADPVTAIWARHLNLSKLLHSLFPSQEDVDTIASGAPAQYVVALFHTKHDIAIGHSEPPSDLREIPPVTSHPTAIGRRLMQITLCMQQMAPCYVLQNKLNTSENLSDVINRIAGVVCHTITSNDELIGSVEGLECLVLLGQQQSNAGQLRKAWLTYRRAMSLAQLMGLDRGNTRALKSCDPTSNPRTRPTPEAMWYRINACDRYVSLLLGLRAGSQDDEAFIEKEPAEPGSSPHNDTDTPVEKLEKAHTLLTGRIIERNHSKMSLEQSYTVTQAIDCDLKFAASRNLGPSWWEVPTYDPYARPEFTFKEMARSITQVHHHFILILLHLPYMLRGDNPASAAAKMMVASSSASTGACDKGQTRSPDEQTKDQSGCTSGLAYSKTTCMQSSRAVLQRFIHFRLVNNTAFSCRHVDYASLIAAMTLIIGYLGPRPAVTSDPDILDSFDNQLRKDRAMVEQVRERMEHIGKSQNDRLSRESAATIQQLLPVLDLVSRKLEEAAPMATTDSGHGMGPTNGQGRSTSTAATPVPASFRPSGGARNGGHTGSPEGVITGAEGASYGADGAPLTTPTLSAVRLNVPYFGTVNIHANNAPPVGTAQYQHPYQQQEQLSLGLSPTPMPGAYGLFSPSAPDQPAMSWNGGMPGQGQSSLANGTPQNQAQTHTQQNHDVDLNAMLVDFDPIPINGDGDGANGDGGSGAPDGGDGFFGFGGPPAFPDLTGSTDDWVMQGVDTTYWSLLNGGGGSFGGQMG</sequence>
<dbReference type="CDD" id="cd12148">
    <property type="entry name" value="fungal_TF_MHR"/>
    <property type="match status" value="1"/>
</dbReference>
<evidence type="ECO:0000256" key="5">
    <source>
        <dbReference type="SAM" id="MobiDB-lite"/>
    </source>
</evidence>
<keyword evidence="1" id="KW-0479">Metal-binding</keyword>
<accession>S3CUU7</accession>
<dbReference type="VEuPathDB" id="FungiDB:F503_03572"/>
<dbReference type="InterPro" id="IPR001138">
    <property type="entry name" value="Zn2Cys6_DnaBD"/>
</dbReference>
<feature type="region of interest" description="Disordered" evidence="5">
    <location>
        <begin position="207"/>
        <end position="283"/>
    </location>
</feature>
<feature type="region of interest" description="Disordered" evidence="5">
    <location>
        <begin position="102"/>
        <end position="147"/>
    </location>
</feature>